<protein>
    <recommendedName>
        <fullName evidence="3">Glycosyl transferase family 11</fullName>
    </recommendedName>
</protein>
<evidence type="ECO:0008006" key="3">
    <source>
        <dbReference type="Google" id="ProtNLM"/>
    </source>
</evidence>
<evidence type="ECO:0000313" key="1">
    <source>
        <dbReference type="EMBL" id="OGD34656.1"/>
    </source>
</evidence>
<proteinExistence type="predicted"/>
<dbReference type="AlphaFoldDB" id="A0A1F5BVN8"/>
<organism evidence="1 2">
    <name type="scientific">Candidatus Azambacteria bacterium RIFCSPLOWO2_01_FULL_46_25</name>
    <dbReference type="NCBI Taxonomy" id="1797298"/>
    <lineage>
        <taxon>Bacteria</taxon>
        <taxon>Candidatus Azamiibacteriota</taxon>
    </lineage>
</organism>
<comment type="caution">
    <text evidence="1">The sequence shown here is derived from an EMBL/GenBank/DDBJ whole genome shotgun (WGS) entry which is preliminary data.</text>
</comment>
<evidence type="ECO:0000313" key="2">
    <source>
        <dbReference type="Proteomes" id="UP000176650"/>
    </source>
</evidence>
<gene>
    <name evidence="1" type="ORF">A2988_04105</name>
</gene>
<accession>A0A1F5BVN8</accession>
<dbReference type="Proteomes" id="UP000176650">
    <property type="component" value="Unassembled WGS sequence"/>
</dbReference>
<dbReference type="EMBL" id="MEYS01000001">
    <property type="protein sequence ID" value="OGD34656.1"/>
    <property type="molecule type" value="Genomic_DNA"/>
</dbReference>
<name>A0A1F5BVN8_9BACT</name>
<reference evidence="1 2" key="1">
    <citation type="journal article" date="2016" name="Nat. Commun.">
        <title>Thousands of microbial genomes shed light on interconnected biogeochemical processes in an aquifer system.</title>
        <authorList>
            <person name="Anantharaman K."/>
            <person name="Brown C.T."/>
            <person name="Hug L.A."/>
            <person name="Sharon I."/>
            <person name="Castelle C.J."/>
            <person name="Probst A.J."/>
            <person name="Thomas B.C."/>
            <person name="Singh A."/>
            <person name="Wilkins M.J."/>
            <person name="Karaoz U."/>
            <person name="Brodie E.L."/>
            <person name="Williams K.H."/>
            <person name="Hubbard S.S."/>
            <person name="Banfield J.F."/>
        </authorList>
    </citation>
    <scope>NUCLEOTIDE SEQUENCE [LARGE SCALE GENOMIC DNA]</scope>
</reference>
<dbReference type="STRING" id="1797298.A2988_04105"/>
<sequence length="312" mass="37077">MTAARKRIVILDHNRGRLANQLWNFMGIYAYCLEKGHALENHSFFDYAGFFNIPSPRNLFVRFFFFSALAKKKWYRRWRPYDRYVAFMEKIFLKRVIFDDTANPFYLPPSQNHNQKQTRQIDFIETSPYTMLYTHGWLFRNPAGIEKYRNQIKEYFQPKELIIAKINSFLSPLRKRFKHIVGVHIRQTDYQKFAGGQYFFTQEEVRNMLDGYLRFSQRNTFDVVFIICSDGVVEQSAFDGLNIALPAGNMVEDLFTLARTDVIIGSNSTYGAFASYYGNIPFVVFERGNIEWEYYRDKKGYFENKKNALVHY</sequence>